<keyword evidence="1" id="KW-0479">Metal-binding</keyword>
<protein>
    <submittedName>
        <fullName evidence="8">E3 ubiquitin-protein ligase TRIM56</fullName>
    </submittedName>
</protein>
<evidence type="ECO:0000256" key="5">
    <source>
        <dbReference type="SAM" id="Coils"/>
    </source>
</evidence>
<keyword evidence="2 4" id="KW-0863">Zinc-finger</keyword>
<dbReference type="PROSITE" id="PS50089">
    <property type="entry name" value="ZF_RING_2"/>
    <property type="match status" value="1"/>
</dbReference>
<dbReference type="GO" id="GO:0060340">
    <property type="term" value="P:positive regulation of type I interferon-mediated signaling pathway"/>
    <property type="evidence" value="ECO:0007669"/>
    <property type="project" value="TreeGrafter"/>
</dbReference>
<proteinExistence type="predicted"/>
<evidence type="ECO:0000259" key="7">
    <source>
        <dbReference type="PROSITE" id="PS50119"/>
    </source>
</evidence>
<evidence type="ECO:0000313" key="9">
    <source>
        <dbReference type="Proteomes" id="UP001152320"/>
    </source>
</evidence>
<dbReference type="InterPro" id="IPR047153">
    <property type="entry name" value="TRIM45/56/19-like"/>
</dbReference>
<dbReference type="PROSITE" id="PS50119">
    <property type="entry name" value="ZF_BBOX"/>
    <property type="match status" value="1"/>
</dbReference>
<dbReference type="Proteomes" id="UP001152320">
    <property type="component" value="Chromosome 11"/>
</dbReference>
<organism evidence="8 9">
    <name type="scientific">Holothuria leucospilota</name>
    <name type="common">Black long sea cucumber</name>
    <name type="synonym">Mertensiothuria leucospilota</name>
    <dbReference type="NCBI Taxonomy" id="206669"/>
    <lineage>
        <taxon>Eukaryota</taxon>
        <taxon>Metazoa</taxon>
        <taxon>Echinodermata</taxon>
        <taxon>Eleutherozoa</taxon>
        <taxon>Echinozoa</taxon>
        <taxon>Holothuroidea</taxon>
        <taxon>Aspidochirotacea</taxon>
        <taxon>Aspidochirotida</taxon>
        <taxon>Holothuriidae</taxon>
        <taxon>Holothuria</taxon>
    </lineage>
</organism>
<feature type="domain" description="RING-type" evidence="6">
    <location>
        <begin position="17"/>
        <end position="57"/>
    </location>
</feature>
<dbReference type="EMBL" id="JAIZAY010000011">
    <property type="protein sequence ID" value="KAJ8032956.1"/>
    <property type="molecule type" value="Genomic_DNA"/>
</dbReference>
<evidence type="ECO:0000256" key="2">
    <source>
        <dbReference type="ARBA" id="ARBA00022771"/>
    </source>
</evidence>
<dbReference type="Gene3D" id="3.30.160.60">
    <property type="entry name" value="Classic Zinc Finger"/>
    <property type="match status" value="1"/>
</dbReference>
<dbReference type="GO" id="GO:0008270">
    <property type="term" value="F:zinc ion binding"/>
    <property type="evidence" value="ECO:0007669"/>
    <property type="project" value="UniProtKB-KW"/>
</dbReference>
<feature type="coiled-coil region" evidence="5">
    <location>
        <begin position="199"/>
        <end position="226"/>
    </location>
</feature>
<name>A0A9Q1H5C4_HOLLE</name>
<accession>A0A9Q1H5C4</accession>
<dbReference type="PANTHER" id="PTHR25462:SF299">
    <property type="entry name" value="E3 UBIQUITIN-PROTEIN LIGASE TRIM56"/>
    <property type="match status" value="1"/>
</dbReference>
<evidence type="ECO:0000313" key="8">
    <source>
        <dbReference type="EMBL" id="KAJ8032956.1"/>
    </source>
</evidence>
<evidence type="ECO:0000256" key="1">
    <source>
        <dbReference type="ARBA" id="ARBA00022723"/>
    </source>
</evidence>
<dbReference type="AlphaFoldDB" id="A0A9Q1H5C4"/>
<comment type="caution">
    <text evidence="8">The sequence shown here is derived from an EMBL/GenBank/DDBJ whole genome shotgun (WGS) entry which is preliminary data.</text>
</comment>
<dbReference type="SUPFAM" id="SSF57850">
    <property type="entry name" value="RING/U-box"/>
    <property type="match status" value="1"/>
</dbReference>
<gene>
    <name evidence="8" type="ORF">HOLleu_23055</name>
</gene>
<dbReference type="InterPro" id="IPR001841">
    <property type="entry name" value="Znf_RING"/>
</dbReference>
<feature type="domain" description="B box-type" evidence="7">
    <location>
        <begin position="93"/>
        <end position="140"/>
    </location>
</feature>
<dbReference type="InterPro" id="IPR000315">
    <property type="entry name" value="Znf_B-box"/>
</dbReference>
<dbReference type="PROSITE" id="PS00518">
    <property type="entry name" value="ZF_RING_1"/>
    <property type="match status" value="1"/>
</dbReference>
<reference evidence="8" key="1">
    <citation type="submission" date="2021-10" db="EMBL/GenBank/DDBJ databases">
        <title>Tropical sea cucumber genome reveals ecological adaptation and Cuvierian tubules defense mechanism.</title>
        <authorList>
            <person name="Chen T."/>
        </authorList>
    </citation>
    <scope>NUCLEOTIDE SEQUENCE</scope>
    <source>
        <strain evidence="8">Nanhai2018</strain>
        <tissue evidence="8">Muscle</tissue>
    </source>
</reference>
<dbReference type="OrthoDB" id="654191at2759"/>
<dbReference type="SUPFAM" id="SSF57845">
    <property type="entry name" value="B-box zinc-binding domain"/>
    <property type="match status" value="1"/>
</dbReference>
<dbReference type="PANTHER" id="PTHR25462">
    <property type="entry name" value="BONUS, ISOFORM C-RELATED"/>
    <property type="match status" value="1"/>
</dbReference>
<dbReference type="GO" id="GO:0061630">
    <property type="term" value="F:ubiquitin protein ligase activity"/>
    <property type="evidence" value="ECO:0007669"/>
    <property type="project" value="TreeGrafter"/>
</dbReference>
<dbReference type="InterPro" id="IPR013083">
    <property type="entry name" value="Znf_RING/FYVE/PHD"/>
</dbReference>
<evidence type="ECO:0000256" key="4">
    <source>
        <dbReference type="PROSITE-ProRule" id="PRU00024"/>
    </source>
</evidence>
<dbReference type="SMART" id="SM00184">
    <property type="entry name" value="RING"/>
    <property type="match status" value="1"/>
</dbReference>
<dbReference type="Gene3D" id="3.30.40.10">
    <property type="entry name" value="Zinc/RING finger domain, C3HC4 (zinc finger)"/>
    <property type="match status" value="1"/>
</dbReference>
<dbReference type="InterPro" id="IPR017907">
    <property type="entry name" value="Znf_RING_CS"/>
</dbReference>
<dbReference type="GO" id="GO:0045087">
    <property type="term" value="P:innate immune response"/>
    <property type="evidence" value="ECO:0007669"/>
    <property type="project" value="TreeGrafter"/>
</dbReference>
<dbReference type="Pfam" id="PF13920">
    <property type="entry name" value="zf-C3HC4_3"/>
    <property type="match status" value="1"/>
</dbReference>
<dbReference type="GO" id="GO:0005654">
    <property type="term" value="C:nucleoplasm"/>
    <property type="evidence" value="ECO:0007669"/>
    <property type="project" value="TreeGrafter"/>
</dbReference>
<evidence type="ECO:0000259" key="6">
    <source>
        <dbReference type="PROSITE" id="PS50089"/>
    </source>
</evidence>
<keyword evidence="5" id="KW-0175">Coiled coil</keyword>
<sequence length="411" mass="47443">MATNVDLIDRLNGIFQCKVCDEQLEDPIMLPCSHRLCRGCLPDLTKNGQEFYCPNCQQKVELTDEEINELKSDALVKNIIECIQKYKPFEENDRSRACGLCSGHNVVAGYCFKCENYLCKTCCPDHNSNEKFQDHANSTVNLSDEILGKINIFKLTHSRRCKDHLENFLDEICMKCNDVPICITCRYGDHVGHKTKDIKTKAQENVDRVKQEIEELSEKMEKFYCRIGSARLLKEDVDRLASKREKEMKSLFTEGAQTVQTDYENITRTLEARRRKISRGEMNHLGKEECEVKLSEINPALEKGEEKYKVQLKSLWQKYSDDLSKNEADKNEKHKKLAHIMEHGWVTEKRWRIVAAALSALIDWDNYWLMVTFLPDLSSAIQAINDDTDRKQESGDLEAIQNSLNSNVALK</sequence>
<dbReference type="CDD" id="cd19756">
    <property type="entry name" value="Bbox2"/>
    <property type="match status" value="1"/>
</dbReference>
<keyword evidence="3" id="KW-0862">Zinc</keyword>
<evidence type="ECO:0000256" key="3">
    <source>
        <dbReference type="ARBA" id="ARBA00022833"/>
    </source>
</evidence>
<keyword evidence="9" id="KW-1185">Reference proteome</keyword>